<dbReference type="HOGENOM" id="CLU_040416_4_2_1"/>
<reference evidence="2" key="2">
    <citation type="submission" date="2024-10" db="UniProtKB">
        <authorList>
            <consortium name="EnsemblProtists"/>
        </authorList>
    </citation>
    <scope>IDENTIFICATION</scope>
</reference>
<dbReference type="Pfam" id="PF02545">
    <property type="entry name" value="Maf"/>
    <property type="match status" value="1"/>
</dbReference>
<dbReference type="Proteomes" id="UP000013827">
    <property type="component" value="Unassembled WGS sequence"/>
</dbReference>
<dbReference type="OMA" id="THYNGTI"/>
<evidence type="ECO:0000313" key="2">
    <source>
        <dbReference type="EnsemblProtists" id="EOD30833"/>
    </source>
</evidence>
<dbReference type="STRING" id="2903.R1D623"/>
<evidence type="ECO:0000313" key="3">
    <source>
        <dbReference type="Proteomes" id="UP000013827"/>
    </source>
</evidence>
<dbReference type="GeneID" id="17276107"/>
<reference evidence="3" key="1">
    <citation type="journal article" date="2013" name="Nature">
        <title>Pan genome of the phytoplankton Emiliania underpins its global distribution.</title>
        <authorList>
            <person name="Read B.A."/>
            <person name="Kegel J."/>
            <person name="Klute M.J."/>
            <person name="Kuo A."/>
            <person name="Lefebvre S.C."/>
            <person name="Maumus F."/>
            <person name="Mayer C."/>
            <person name="Miller J."/>
            <person name="Monier A."/>
            <person name="Salamov A."/>
            <person name="Young J."/>
            <person name="Aguilar M."/>
            <person name="Claverie J.M."/>
            <person name="Frickenhaus S."/>
            <person name="Gonzalez K."/>
            <person name="Herman E.K."/>
            <person name="Lin Y.C."/>
            <person name="Napier J."/>
            <person name="Ogata H."/>
            <person name="Sarno A.F."/>
            <person name="Shmutz J."/>
            <person name="Schroeder D."/>
            <person name="de Vargas C."/>
            <person name="Verret F."/>
            <person name="von Dassow P."/>
            <person name="Valentin K."/>
            <person name="Van de Peer Y."/>
            <person name="Wheeler G."/>
            <person name="Dacks J.B."/>
            <person name="Delwiche C.F."/>
            <person name="Dyhrman S.T."/>
            <person name="Glockner G."/>
            <person name="John U."/>
            <person name="Richards T."/>
            <person name="Worden A.Z."/>
            <person name="Zhang X."/>
            <person name="Grigoriev I.V."/>
            <person name="Allen A.E."/>
            <person name="Bidle K."/>
            <person name="Borodovsky M."/>
            <person name="Bowler C."/>
            <person name="Brownlee C."/>
            <person name="Cock J.M."/>
            <person name="Elias M."/>
            <person name="Gladyshev V.N."/>
            <person name="Groth M."/>
            <person name="Guda C."/>
            <person name="Hadaegh A."/>
            <person name="Iglesias-Rodriguez M.D."/>
            <person name="Jenkins J."/>
            <person name="Jones B.M."/>
            <person name="Lawson T."/>
            <person name="Leese F."/>
            <person name="Lindquist E."/>
            <person name="Lobanov A."/>
            <person name="Lomsadze A."/>
            <person name="Malik S.B."/>
            <person name="Marsh M.E."/>
            <person name="Mackinder L."/>
            <person name="Mock T."/>
            <person name="Mueller-Roeber B."/>
            <person name="Pagarete A."/>
            <person name="Parker M."/>
            <person name="Probert I."/>
            <person name="Quesneville H."/>
            <person name="Raines C."/>
            <person name="Rensing S.A."/>
            <person name="Riano-Pachon D.M."/>
            <person name="Richier S."/>
            <person name="Rokitta S."/>
            <person name="Shiraiwa Y."/>
            <person name="Soanes D.M."/>
            <person name="van der Giezen M."/>
            <person name="Wahlund T.M."/>
            <person name="Williams B."/>
            <person name="Wilson W."/>
            <person name="Wolfe G."/>
            <person name="Wurch L.L."/>
        </authorList>
    </citation>
    <scope>NUCLEOTIDE SEQUENCE</scope>
</reference>
<dbReference type="RefSeq" id="XP_005783262.1">
    <property type="nucleotide sequence ID" value="XM_005783205.1"/>
</dbReference>
<protein>
    <recommendedName>
        <fullName evidence="4">Maf-like protein</fullName>
    </recommendedName>
</protein>
<keyword evidence="1" id="KW-0378">Hydrolase</keyword>
<dbReference type="eggNOG" id="KOG1509">
    <property type="taxonomic scope" value="Eukaryota"/>
</dbReference>
<keyword evidence="3" id="KW-1185">Reference proteome</keyword>
<dbReference type="AlphaFoldDB" id="A0A0D3K4Z8"/>
<dbReference type="Gene3D" id="3.90.950.10">
    <property type="match status" value="1"/>
</dbReference>
<sequence>QVVTYNGAVREKPADADEARAYIADYGLAPCSTVGALVLHDAASGRRASGVHVAHIHFDPFPPAVVDALAADPVCRRCAGGLMVEHPACAPYLRQIDGGVDSVMGLSTRLLATLLGSLSDGAS</sequence>
<dbReference type="PANTHER" id="PTHR43213">
    <property type="entry name" value="BIFUNCTIONAL DTTP/UTP PYROPHOSPHATASE/METHYLTRANSFERASE PROTEIN-RELATED"/>
    <property type="match status" value="1"/>
</dbReference>
<evidence type="ECO:0008006" key="4">
    <source>
        <dbReference type="Google" id="ProtNLM"/>
    </source>
</evidence>
<dbReference type="GO" id="GO:0047429">
    <property type="term" value="F:nucleoside triphosphate diphosphatase activity"/>
    <property type="evidence" value="ECO:0007669"/>
    <property type="project" value="InterPro"/>
</dbReference>
<dbReference type="PANTHER" id="PTHR43213:SF4">
    <property type="entry name" value="7-METHYL-GTP PYROPHOSPHATASE"/>
    <property type="match status" value="1"/>
</dbReference>
<dbReference type="InterPro" id="IPR003697">
    <property type="entry name" value="Maf-like"/>
</dbReference>
<dbReference type="KEGG" id="ehx:EMIHUDRAFT_72486"/>
<dbReference type="SUPFAM" id="SSF52972">
    <property type="entry name" value="ITPase-like"/>
    <property type="match status" value="1"/>
</dbReference>
<dbReference type="InterPro" id="IPR029001">
    <property type="entry name" value="ITPase-like_fam"/>
</dbReference>
<dbReference type="PaxDb" id="2903-EOD30833"/>
<organism evidence="2 3">
    <name type="scientific">Emiliania huxleyi (strain CCMP1516)</name>
    <dbReference type="NCBI Taxonomy" id="280463"/>
    <lineage>
        <taxon>Eukaryota</taxon>
        <taxon>Haptista</taxon>
        <taxon>Haptophyta</taxon>
        <taxon>Prymnesiophyceae</taxon>
        <taxon>Isochrysidales</taxon>
        <taxon>Noelaerhabdaceae</taxon>
        <taxon>Emiliania</taxon>
    </lineage>
</organism>
<name>A0A0D3K4Z8_EMIH1</name>
<accession>A0A0D3K4Z8</accession>
<dbReference type="EnsemblProtists" id="EOD30833">
    <property type="protein sequence ID" value="EOD30833"/>
    <property type="gene ID" value="EMIHUDRAFT_72486"/>
</dbReference>
<proteinExistence type="predicted"/>
<evidence type="ECO:0000256" key="1">
    <source>
        <dbReference type="ARBA" id="ARBA00022801"/>
    </source>
</evidence>